<name>A0AAN9PX91_CANGL</name>
<evidence type="ECO:0000313" key="2">
    <source>
        <dbReference type="Proteomes" id="UP001367508"/>
    </source>
</evidence>
<organism evidence="1 2">
    <name type="scientific">Canavalia gladiata</name>
    <name type="common">Sword bean</name>
    <name type="synonym">Dolichos gladiatus</name>
    <dbReference type="NCBI Taxonomy" id="3824"/>
    <lineage>
        <taxon>Eukaryota</taxon>
        <taxon>Viridiplantae</taxon>
        <taxon>Streptophyta</taxon>
        <taxon>Embryophyta</taxon>
        <taxon>Tracheophyta</taxon>
        <taxon>Spermatophyta</taxon>
        <taxon>Magnoliopsida</taxon>
        <taxon>eudicotyledons</taxon>
        <taxon>Gunneridae</taxon>
        <taxon>Pentapetalae</taxon>
        <taxon>rosids</taxon>
        <taxon>fabids</taxon>
        <taxon>Fabales</taxon>
        <taxon>Fabaceae</taxon>
        <taxon>Papilionoideae</taxon>
        <taxon>50 kb inversion clade</taxon>
        <taxon>NPAAA clade</taxon>
        <taxon>indigoferoid/millettioid clade</taxon>
        <taxon>Phaseoleae</taxon>
        <taxon>Canavalia</taxon>
    </lineage>
</organism>
<dbReference type="AlphaFoldDB" id="A0AAN9PX91"/>
<keyword evidence="2" id="KW-1185">Reference proteome</keyword>
<accession>A0AAN9PX91</accession>
<sequence>MPKSVLTSKALPSLVSISHPELVLKSKLVIGYPVPDMNDDSKYFKSALLSAYLEHGARKEKLNCTWRIGQKVPPFAVIGSVTEIDRCRILVLKLFAFAILIPFGQCIRARKGYLPLNQYSLMGPSTSLSSLNSLCGTELFHVKVPSSFCMVPAPCMKFPSWKGPFLSTINVLKKVQYPILDLFILNSRLGPCSLLSLHGHSFPQPRDSYD</sequence>
<dbReference type="Proteomes" id="UP001367508">
    <property type="component" value="Unassembled WGS sequence"/>
</dbReference>
<gene>
    <name evidence="1" type="ORF">VNO77_37684</name>
</gene>
<evidence type="ECO:0000313" key="1">
    <source>
        <dbReference type="EMBL" id="KAK7313189.1"/>
    </source>
</evidence>
<comment type="caution">
    <text evidence="1">The sequence shown here is derived from an EMBL/GenBank/DDBJ whole genome shotgun (WGS) entry which is preliminary data.</text>
</comment>
<dbReference type="EMBL" id="JAYMYQ010000009">
    <property type="protein sequence ID" value="KAK7313189.1"/>
    <property type="molecule type" value="Genomic_DNA"/>
</dbReference>
<protein>
    <submittedName>
        <fullName evidence="1">Uncharacterized protein</fullName>
    </submittedName>
</protein>
<reference evidence="1 2" key="1">
    <citation type="submission" date="2024-01" db="EMBL/GenBank/DDBJ databases">
        <title>The genomes of 5 underutilized Papilionoideae crops provide insights into root nodulation and disease resistanc.</title>
        <authorList>
            <person name="Jiang F."/>
        </authorList>
    </citation>
    <scope>NUCLEOTIDE SEQUENCE [LARGE SCALE GENOMIC DNA]</scope>
    <source>
        <strain evidence="1">LVBAO_FW01</strain>
        <tissue evidence="1">Leaves</tissue>
    </source>
</reference>
<proteinExistence type="predicted"/>